<dbReference type="STRING" id="767770.A0A1L9NHJ3"/>
<dbReference type="Proteomes" id="UP000184304">
    <property type="component" value="Unassembled WGS sequence"/>
</dbReference>
<dbReference type="AlphaFoldDB" id="A0A1L9NHJ3"/>
<sequence length="522" mass="59442">MPSLKHSLKVQNNATSKQLPIDSVRVGRPRLDAYKRLLGRFYEPLFLLRVLGQTRGQHTVGPPDHSLEQARRRKFLRNLAYICDFTKGGGSCTAIGLEDSETCYNFWIASNASSDKIVEFANNALGHLERTTRITGDFDEGQDKANFTSFCLNFAISRVKKERQCLFQAIKQCYCIPGSVRTEQVDQLIKDWLDLILEQDDCLALCHYAYVQIKSVFARVIGLKAQDEERLMGPGDKRSPFALVIHYLGRLADHIRAPSQLVEDACHLSHILDSHQVVAIPCVPSVPRPVPDNLTTLDGVLNRMLKKDDPEKLQIKNLLLSMNFRSQSRTFQDFLVQYDKCTAQVHAEVQVLDHFFRQNLSFVGNDRYIASSKPACLCCELYFRHHPARMVVPESHRKVWVNWSPQLVKNPTRGIPEYDLQVKVLNEMTNELRRAVIAQIFDQSSPSPWHPDSQTAISSDRWSRVDSEELRENTFRYSSADVSLEKEATERSTAKVLETNKLRTYVSDEDPDADCGGVSLKI</sequence>
<dbReference type="InterPro" id="IPR027796">
    <property type="entry name" value="OTT_1508_deam-like"/>
</dbReference>
<dbReference type="Pfam" id="PF14441">
    <property type="entry name" value="OTT_1508_deam"/>
    <property type="match status" value="1"/>
</dbReference>
<dbReference type="OMA" id="YICDYRK"/>
<keyword evidence="2" id="KW-1185">Reference proteome</keyword>
<evidence type="ECO:0000313" key="2">
    <source>
        <dbReference type="Proteomes" id="UP000184304"/>
    </source>
</evidence>
<dbReference type="OrthoDB" id="4851849at2759"/>
<accession>A0A1L9NHJ3</accession>
<protein>
    <submittedName>
        <fullName evidence="1">Uncharacterized protein</fullName>
    </submittedName>
</protein>
<name>A0A1L9NHJ3_ASPTC</name>
<dbReference type="PANTHER" id="PTHR42037:SF1">
    <property type="match status" value="1"/>
</dbReference>
<organism evidence="1 2">
    <name type="scientific">Aspergillus tubingensis (strain CBS 134.48)</name>
    <dbReference type="NCBI Taxonomy" id="767770"/>
    <lineage>
        <taxon>Eukaryota</taxon>
        <taxon>Fungi</taxon>
        <taxon>Dikarya</taxon>
        <taxon>Ascomycota</taxon>
        <taxon>Pezizomycotina</taxon>
        <taxon>Eurotiomycetes</taxon>
        <taxon>Eurotiomycetidae</taxon>
        <taxon>Eurotiales</taxon>
        <taxon>Aspergillaceae</taxon>
        <taxon>Aspergillus</taxon>
        <taxon>Aspergillus subgen. Circumdati</taxon>
    </lineage>
</organism>
<dbReference type="EMBL" id="KV878178">
    <property type="protein sequence ID" value="OJI88768.1"/>
    <property type="molecule type" value="Genomic_DNA"/>
</dbReference>
<evidence type="ECO:0000313" key="1">
    <source>
        <dbReference type="EMBL" id="OJI88768.1"/>
    </source>
</evidence>
<gene>
    <name evidence="1" type="ORF">ASPTUDRAFT_134496</name>
</gene>
<dbReference type="VEuPathDB" id="FungiDB:ASPTUDRAFT_134496"/>
<dbReference type="PANTHER" id="PTHR42037">
    <property type="match status" value="1"/>
</dbReference>
<reference evidence="2" key="1">
    <citation type="journal article" date="2017" name="Genome Biol.">
        <title>Comparative genomics reveals high biological diversity and specific adaptations in the industrially and medically important fungal genus Aspergillus.</title>
        <authorList>
            <person name="de Vries R.P."/>
            <person name="Riley R."/>
            <person name="Wiebenga A."/>
            <person name="Aguilar-Osorio G."/>
            <person name="Amillis S."/>
            <person name="Uchima C.A."/>
            <person name="Anderluh G."/>
            <person name="Asadollahi M."/>
            <person name="Askin M."/>
            <person name="Barry K."/>
            <person name="Battaglia E."/>
            <person name="Bayram O."/>
            <person name="Benocci T."/>
            <person name="Braus-Stromeyer S.A."/>
            <person name="Caldana C."/>
            <person name="Canovas D."/>
            <person name="Cerqueira G.C."/>
            <person name="Chen F."/>
            <person name="Chen W."/>
            <person name="Choi C."/>
            <person name="Clum A."/>
            <person name="Dos Santos R.A."/>
            <person name="Damasio A.R."/>
            <person name="Diallinas G."/>
            <person name="Emri T."/>
            <person name="Fekete E."/>
            <person name="Flipphi M."/>
            <person name="Freyberg S."/>
            <person name="Gallo A."/>
            <person name="Gournas C."/>
            <person name="Habgood R."/>
            <person name="Hainaut M."/>
            <person name="Harispe M.L."/>
            <person name="Henrissat B."/>
            <person name="Hilden K.S."/>
            <person name="Hope R."/>
            <person name="Hossain A."/>
            <person name="Karabika E."/>
            <person name="Karaffa L."/>
            <person name="Karanyi Z."/>
            <person name="Krasevec N."/>
            <person name="Kuo A."/>
            <person name="Kusch H."/>
            <person name="LaButti K."/>
            <person name="Lagendijk E.L."/>
            <person name="Lapidus A."/>
            <person name="Levasseur A."/>
            <person name="Lindquist E."/>
            <person name="Lipzen A."/>
            <person name="Logrieco A.F."/>
            <person name="MacCabe A."/>
            <person name="Maekelae M.R."/>
            <person name="Malavazi I."/>
            <person name="Melin P."/>
            <person name="Meyer V."/>
            <person name="Mielnichuk N."/>
            <person name="Miskei M."/>
            <person name="Molnar A.P."/>
            <person name="Mule G."/>
            <person name="Ngan C.Y."/>
            <person name="Orejas M."/>
            <person name="Orosz E."/>
            <person name="Ouedraogo J.P."/>
            <person name="Overkamp K.M."/>
            <person name="Park H.-S."/>
            <person name="Perrone G."/>
            <person name="Piumi F."/>
            <person name="Punt P.J."/>
            <person name="Ram A.F."/>
            <person name="Ramon A."/>
            <person name="Rauscher S."/>
            <person name="Record E."/>
            <person name="Riano-Pachon D.M."/>
            <person name="Robert V."/>
            <person name="Roehrig J."/>
            <person name="Ruller R."/>
            <person name="Salamov A."/>
            <person name="Salih N.S."/>
            <person name="Samson R.A."/>
            <person name="Sandor E."/>
            <person name="Sanguinetti M."/>
            <person name="Schuetze T."/>
            <person name="Sepcic K."/>
            <person name="Shelest E."/>
            <person name="Sherlock G."/>
            <person name="Sophianopoulou V."/>
            <person name="Squina F.M."/>
            <person name="Sun H."/>
            <person name="Susca A."/>
            <person name="Todd R.B."/>
            <person name="Tsang A."/>
            <person name="Unkles S.E."/>
            <person name="van de Wiele N."/>
            <person name="van Rossen-Uffink D."/>
            <person name="Oliveira J.V."/>
            <person name="Vesth T.C."/>
            <person name="Visser J."/>
            <person name="Yu J.-H."/>
            <person name="Zhou M."/>
            <person name="Andersen M.R."/>
            <person name="Archer D.B."/>
            <person name="Baker S.E."/>
            <person name="Benoit I."/>
            <person name="Brakhage A.A."/>
            <person name="Braus G.H."/>
            <person name="Fischer R."/>
            <person name="Frisvad J.C."/>
            <person name="Goldman G.H."/>
            <person name="Houbraken J."/>
            <person name="Oakley B."/>
            <person name="Pocsi I."/>
            <person name="Scazzocchio C."/>
            <person name="Seiboth B."/>
            <person name="vanKuyk P.A."/>
            <person name="Wortman J."/>
            <person name="Dyer P.S."/>
            <person name="Grigoriev I.V."/>
        </authorList>
    </citation>
    <scope>NUCLEOTIDE SEQUENCE [LARGE SCALE GENOMIC DNA]</scope>
    <source>
        <strain evidence="2">CBS 134.48</strain>
    </source>
</reference>
<proteinExistence type="predicted"/>